<evidence type="ECO:0000313" key="2">
    <source>
        <dbReference type="EMBL" id="KAF7380880.1"/>
    </source>
</evidence>
<comment type="caution">
    <text evidence="2">The sequence shown here is derived from an EMBL/GenBank/DDBJ whole genome shotgun (WGS) entry which is preliminary data.</text>
</comment>
<reference evidence="2" key="1">
    <citation type="journal article" date="2020" name="G3 (Bethesda)">
        <title>High-Quality Assemblies for Three Invasive Social Wasps from the &lt;i&gt;Vespula&lt;/i&gt; Genus.</title>
        <authorList>
            <person name="Harrop T.W.R."/>
            <person name="Guhlin J."/>
            <person name="McLaughlin G.M."/>
            <person name="Permina E."/>
            <person name="Stockwell P."/>
            <person name="Gilligan J."/>
            <person name="Le Lec M.F."/>
            <person name="Gruber M.A.M."/>
            <person name="Quinn O."/>
            <person name="Lovegrove M."/>
            <person name="Duncan E.J."/>
            <person name="Remnant E.J."/>
            <person name="Van Eeckhoven J."/>
            <person name="Graham B."/>
            <person name="Knapp R.A."/>
            <person name="Langford K.W."/>
            <person name="Kronenberg Z."/>
            <person name="Press M.O."/>
            <person name="Eacker S.M."/>
            <person name="Wilson-Rankin E.E."/>
            <person name="Purcell J."/>
            <person name="Lester P.J."/>
            <person name="Dearden P.K."/>
        </authorList>
    </citation>
    <scope>NUCLEOTIDE SEQUENCE</scope>
    <source>
        <strain evidence="2">Marl-1</strain>
    </source>
</reference>
<feature type="compositionally biased region" description="Basic and acidic residues" evidence="1">
    <location>
        <begin position="28"/>
        <end position="39"/>
    </location>
</feature>
<dbReference type="EMBL" id="JACSEA010000021">
    <property type="protein sequence ID" value="KAF7380880.1"/>
    <property type="molecule type" value="Genomic_DNA"/>
</dbReference>
<name>A0A834MQ16_VESVU</name>
<gene>
    <name evidence="2" type="ORF">HZH66_014256</name>
</gene>
<evidence type="ECO:0000256" key="1">
    <source>
        <dbReference type="SAM" id="MobiDB-lite"/>
    </source>
</evidence>
<dbReference type="Proteomes" id="UP000614350">
    <property type="component" value="Unassembled WGS sequence"/>
</dbReference>
<sequence length="70" mass="7870">MVQSYDSLGSRPHVRPVVARANDNESSADVKIEDRDSTDPLRSLKTGERRLRTSVSRKEWAIETKLEGAT</sequence>
<evidence type="ECO:0000313" key="3">
    <source>
        <dbReference type="Proteomes" id="UP000614350"/>
    </source>
</evidence>
<protein>
    <submittedName>
        <fullName evidence="2">Uncharacterized protein</fullName>
    </submittedName>
</protein>
<dbReference type="AlphaFoldDB" id="A0A834MQ16"/>
<accession>A0A834MQ16</accession>
<proteinExistence type="predicted"/>
<feature type="region of interest" description="Disordered" evidence="1">
    <location>
        <begin position="1"/>
        <end position="49"/>
    </location>
</feature>
<keyword evidence="3" id="KW-1185">Reference proteome</keyword>
<organism evidence="2 3">
    <name type="scientific">Vespula vulgaris</name>
    <name type="common">Yellow jacket</name>
    <name type="synonym">Wasp</name>
    <dbReference type="NCBI Taxonomy" id="7454"/>
    <lineage>
        <taxon>Eukaryota</taxon>
        <taxon>Metazoa</taxon>
        <taxon>Ecdysozoa</taxon>
        <taxon>Arthropoda</taxon>
        <taxon>Hexapoda</taxon>
        <taxon>Insecta</taxon>
        <taxon>Pterygota</taxon>
        <taxon>Neoptera</taxon>
        <taxon>Endopterygota</taxon>
        <taxon>Hymenoptera</taxon>
        <taxon>Apocrita</taxon>
        <taxon>Aculeata</taxon>
        <taxon>Vespoidea</taxon>
        <taxon>Vespidae</taxon>
        <taxon>Vespinae</taxon>
        <taxon>Vespula</taxon>
    </lineage>
</organism>